<evidence type="ECO:0000313" key="10">
    <source>
        <dbReference type="EMBL" id="SHI40648.1"/>
    </source>
</evidence>
<evidence type="ECO:0000256" key="1">
    <source>
        <dbReference type="ARBA" id="ARBA00006430"/>
    </source>
</evidence>
<reference evidence="10 11" key="1">
    <citation type="submission" date="2016-11" db="EMBL/GenBank/DDBJ databases">
        <authorList>
            <person name="Jaros S."/>
            <person name="Januszkiewicz K."/>
            <person name="Wedrychowicz H."/>
        </authorList>
    </citation>
    <scope>NUCLEOTIDE SEQUENCE [LARGE SCALE GENOMIC DNA]</scope>
    <source>
        <strain evidence="10 11">DSM 17477</strain>
    </source>
</reference>
<feature type="transmembrane region" description="Helical" evidence="9">
    <location>
        <begin position="162"/>
        <end position="183"/>
    </location>
</feature>
<name>A0A1M6AWG5_9FIRM</name>
<evidence type="ECO:0000256" key="9">
    <source>
        <dbReference type="SAM" id="Phobius"/>
    </source>
</evidence>
<feature type="transmembrane region" description="Helical" evidence="9">
    <location>
        <begin position="77"/>
        <end position="97"/>
    </location>
</feature>
<keyword evidence="8 9" id="KW-0472">Membrane</keyword>
<comment type="similarity">
    <text evidence="1">Belongs to the KdgT transporter family.</text>
</comment>
<keyword evidence="11" id="KW-1185">Reference proteome</keyword>
<evidence type="ECO:0000256" key="3">
    <source>
        <dbReference type="ARBA" id="ARBA00022475"/>
    </source>
</evidence>
<evidence type="ECO:0000256" key="6">
    <source>
        <dbReference type="ARBA" id="ARBA00022847"/>
    </source>
</evidence>
<feature type="transmembrane region" description="Helical" evidence="9">
    <location>
        <begin position="195"/>
        <end position="212"/>
    </location>
</feature>
<dbReference type="OrthoDB" id="2833at2"/>
<dbReference type="GO" id="GO:0015649">
    <property type="term" value="F:2-keto-3-deoxygluconate:proton symporter activity"/>
    <property type="evidence" value="ECO:0007669"/>
    <property type="project" value="InterPro"/>
</dbReference>
<dbReference type="EMBL" id="FQZL01000004">
    <property type="protein sequence ID" value="SHI40648.1"/>
    <property type="molecule type" value="Genomic_DNA"/>
</dbReference>
<organism evidence="10 11">
    <name type="scientific">Dethiosulfatibacter aminovorans DSM 17477</name>
    <dbReference type="NCBI Taxonomy" id="1121476"/>
    <lineage>
        <taxon>Bacteria</taxon>
        <taxon>Bacillati</taxon>
        <taxon>Bacillota</taxon>
        <taxon>Tissierellia</taxon>
        <taxon>Dethiosulfatibacter</taxon>
    </lineage>
</organism>
<keyword evidence="2" id="KW-0813">Transport</keyword>
<proteinExistence type="inferred from homology"/>
<feature type="transmembrane region" description="Helical" evidence="9">
    <location>
        <begin position="251"/>
        <end position="272"/>
    </location>
</feature>
<gene>
    <name evidence="10" type="ORF">SAMN02745751_00269</name>
</gene>
<evidence type="ECO:0000256" key="7">
    <source>
        <dbReference type="ARBA" id="ARBA00022989"/>
    </source>
</evidence>
<dbReference type="AlphaFoldDB" id="A0A1M6AWG5"/>
<evidence type="ECO:0000256" key="4">
    <source>
        <dbReference type="ARBA" id="ARBA00022597"/>
    </source>
</evidence>
<accession>A0A1M6AWG5</accession>
<keyword evidence="6" id="KW-0769">Symport</keyword>
<feature type="transmembrane region" description="Helical" evidence="9">
    <location>
        <begin position="284"/>
        <end position="306"/>
    </location>
</feature>
<keyword evidence="5 9" id="KW-0812">Transmembrane</keyword>
<evidence type="ECO:0000256" key="5">
    <source>
        <dbReference type="ARBA" id="ARBA00022692"/>
    </source>
</evidence>
<keyword evidence="4" id="KW-0762">Sugar transport</keyword>
<dbReference type="Proteomes" id="UP000184052">
    <property type="component" value="Unassembled WGS sequence"/>
</dbReference>
<dbReference type="STRING" id="1121476.SAMN02745751_00269"/>
<feature type="transmembrane region" description="Helical" evidence="9">
    <location>
        <begin position="47"/>
        <end position="65"/>
    </location>
</feature>
<protein>
    <submittedName>
        <fullName evidence="10">2-keto-3-deoxygluconate permease</fullName>
    </submittedName>
</protein>
<sequence>MKILSNVKKVPGGIMVVPLLLGAILNTLIPGLLNIGSLSTAIFSSKGTATTIALALVCIGSQLNLKQAPEAIKRGSVLLITKFIAGALLGVAVGKIFGMTGFLGISSLAIISSVTNGNGGLFIALMGEYGEPTDIASQSILNINDGPFLTLVALGASGMATIPVMSLLAAIGPLIIGVIIGNLDSDIRDFLKPGVLLTIPFFAFCLGAGINLTNVATAGFSGILLGLIVMVVSGIPLVFADRFVNKRPGYAGAAAASAAGNSVATPAAVALIDPSYAPFVESATAQIAAAVVVTAICVPLFTAWIAKKYGCAKVLEPVGDIPKNAQLS</sequence>
<dbReference type="Pfam" id="PF03812">
    <property type="entry name" value="KdgT"/>
    <property type="match status" value="1"/>
</dbReference>
<evidence type="ECO:0000313" key="11">
    <source>
        <dbReference type="Proteomes" id="UP000184052"/>
    </source>
</evidence>
<keyword evidence="3" id="KW-1003">Cell membrane</keyword>
<keyword evidence="7 9" id="KW-1133">Transmembrane helix</keyword>
<evidence type="ECO:0000256" key="2">
    <source>
        <dbReference type="ARBA" id="ARBA00022448"/>
    </source>
</evidence>
<dbReference type="InterPro" id="IPR004684">
    <property type="entry name" value="2keto-3dGluconate_permease"/>
</dbReference>
<evidence type="ECO:0000256" key="8">
    <source>
        <dbReference type="ARBA" id="ARBA00023136"/>
    </source>
</evidence>
<feature type="transmembrane region" description="Helical" evidence="9">
    <location>
        <begin position="218"/>
        <end position="239"/>
    </location>
</feature>
<dbReference type="GO" id="GO:0016020">
    <property type="term" value="C:membrane"/>
    <property type="evidence" value="ECO:0007669"/>
    <property type="project" value="InterPro"/>
</dbReference>
<feature type="transmembrane region" description="Helical" evidence="9">
    <location>
        <begin position="12"/>
        <end position="35"/>
    </location>
</feature>
<dbReference type="RefSeq" id="WP_073045920.1">
    <property type="nucleotide sequence ID" value="NZ_FQZL01000004.1"/>
</dbReference>